<feature type="domain" description="Response regulatory" evidence="6">
    <location>
        <begin position="3"/>
        <end position="119"/>
    </location>
</feature>
<evidence type="ECO:0000256" key="3">
    <source>
        <dbReference type="ARBA" id="ARBA00023163"/>
    </source>
</evidence>
<evidence type="ECO:0000256" key="4">
    <source>
        <dbReference type="PROSITE-ProRule" id="PRU00169"/>
    </source>
</evidence>
<dbReference type="PRINTS" id="PR00032">
    <property type="entry name" value="HTHARAC"/>
</dbReference>
<dbReference type="PROSITE" id="PS00041">
    <property type="entry name" value="HTH_ARAC_FAMILY_1"/>
    <property type="match status" value="1"/>
</dbReference>
<protein>
    <submittedName>
        <fullName evidence="7">YesN/AraC family two-component response regulator</fullName>
    </submittedName>
</protein>
<dbReference type="OrthoDB" id="2563880at2"/>
<dbReference type="Gene3D" id="3.40.50.2300">
    <property type="match status" value="1"/>
</dbReference>
<dbReference type="InterPro" id="IPR011006">
    <property type="entry name" value="CheY-like_superfamily"/>
</dbReference>
<evidence type="ECO:0000313" key="7">
    <source>
        <dbReference type="EMBL" id="MBP2076886.1"/>
    </source>
</evidence>
<dbReference type="PANTHER" id="PTHR43280">
    <property type="entry name" value="ARAC-FAMILY TRANSCRIPTIONAL REGULATOR"/>
    <property type="match status" value="1"/>
</dbReference>
<keyword evidence="2" id="KW-0238">DNA-binding</keyword>
<reference evidence="7" key="1">
    <citation type="submission" date="2021-03" db="EMBL/GenBank/DDBJ databases">
        <title>Genomic Encyclopedia of Type Strains, Phase IV (KMG-IV): sequencing the most valuable type-strain genomes for metagenomic binning, comparative biology and taxonomic classification.</title>
        <authorList>
            <person name="Goeker M."/>
        </authorList>
    </citation>
    <scope>NUCLEOTIDE SEQUENCE</scope>
    <source>
        <strain evidence="7">DSM 107338</strain>
    </source>
</reference>
<keyword evidence="8" id="KW-1185">Reference proteome</keyword>
<dbReference type="PROSITE" id="PS01124">
    <property type="entry name" value="HTH_ARAC_FAMILY_2"/>
    <property type="match status" value="1"/>
</dbReference>
<sequence length="481" mass="56438">MYKLLIADRDKQELLGIQWLISKYSFPITTIKLAEQVAEVINELENEIPDILCIELDMIPEDRWEMVKSYIHQYAGQVIAITAESTFERAIQALSVKAVDLWVKPLSPQAVKNALQQAVRNLATITKQVSDTEIKHGSGYEVLFIDDQIPFPYPVYLLETEYKDDLVHLREFIKQFDFYYEPVVFSTSDQIVLVFNQSLPSPMKQARRLLREWENVSVSPLAIVVHEENEMESLNQIYQKLRRVMETTFFTGYKQVLNARNSHGWRDMDPFLTMEEQRNWVYMLDEGKVEAIKKWMYADFFDLEAPYPEPGLLSTRLTSILAQVRRFMIRKGIRNSEDAYKKVFHSILHGPVLYRIVQDIILFLSDLFQMIDNQHIKVDIIEATIAYVETHYVDSNLTLSEVAEHVDRSPSYLSHLLTKRYKQSFSDILLYIRIEKAKELLESTDNAIQNIAVSVGFKNPNYFSRVFKNYTKQTPREWRMR</sequence>
<dbReference type="InterPro" id="IPR018062">
    <property type="entry name" value="HTH_AraC-typ_CS"/>
</dbReference>
<evidence type="ECO:0000256" key="2">
    <source>
        <dbReference type="ARBA" id="ARBA00023125"/>
    </source>
</evidence>
<keyword evidence="3" id="KW-0804">Transcription</keyword>
<comment type="caution">
    <text evidence="4">Lacks conserved residue(s) required for the propagation of feature annotation.</text>
</comment>
<dbReference type="Gene3D" id="1.10.10.60">
    <property type="entry name" value="Homeodomain-like"/>
    <property type="match status" value="2"/>
</dbReference>
<gene>
    <name evidence="7" type="ORF">J2Z64_001117</name>
</gene>
<evidence type="ECO:0000313" key="8">
    <source>
        <dbReference type="Proteomes" id="UP001138793"/>
    </source>
</evidence>
<dbReference type="EMBL" id="JAGGMB010000003">
    <property type="protein sequence ID" value="MBP2076886.1"/>
    <property type="molecule type" value="Genomic_DNA"/>
</dbReference>
<feature type="domain" description="HTH araC/xylS-type" evidence="5">
    <location>
        <begin position="382"/>
        <end position="481"/>
    </location>
</feature>
<dbReference type="PROSITE" id="PS50110">
    <property type="entry name" value="RESPONSE_REGULATORY"/>
    <property type="match status" value="1"/>
</dbReference>
<dbReference type="InterPro" id="IPR009057">
    <property type="entry name" value="Homeodomain-like_sf"/>
</dbReference>
<organism evidence="7 8">
    <name type="scientific">Oceanobacillus polygoni</name>
    <dbReference type="NCBI Taxonomy" id="1235259"/>
    <lineage>
        <taxon>Bacteria</taxon>
        <taxon>Bacillati</taxon>
        <taxon>Bacillota</taxon>
        <taxon>Bacilli</taxon>
        <taxon>Bacillales</taxon>
        <taxon>Bacillaceae</taxon>
        <taxon>Oceanobacillus</taxon>
    </lineage>
</organism>
<dbReference type="RefSeq" id="WP_149473064.1">
    <property type="nucleotide sequence ID" value="NZ_JAGGMB010000003.1"/>
</dbReference>
<comment type="caution">
    <text evidence="7">The sequence shown here is derived from an EMBL/GenBank/DDBJ whole genome shotgun (WGS) entry which is preliminary data.</text>
</comment>
<dbReference type="GO" id="GO:0043565">
    <property type="term" value="F:sequence-specific DNA binding"/>
    <property type="evidence" value="ECO:0007669"/>
    <property type="project" value="InterPro"/>
</dbReference>
<dbReference type="GO" id="GO:0000160">
    <property type="term" value="P:phosphorelay signal transduction system"/>
    <property type="evidence" value="ECO:0007669"/>
    <property type="project" value="InterPro"/>
</dbReference>
<evidence type="ECO:0000259" key="5">
    <source>
        <dbReference type="PROSITE" id="PS01124"/>
    </source>
</evidence>
<keyword evidence="1" id="KW-0805">Transcription regulation</keyword>
<dbReference type="Proteomes" id="UP001138793">
    <property type="component" value="Unassembled WGS sequence"/>
</dbReference>
<dbReference type="InterPro" id="IPR001789">
    <property type="entry name" value="Sig_transdc_resp-reg_receiver"/>
</dbReference>
<dbReference type="SMART" id="SM00342">
    <property type="entry name" value="HTH_ARAC"/>
    <property type="match status" value="1"/>
</dbReference>
<dbReference type="SUPFAM" id="SSF46689">
    <property type="entry name" value="Homeodomain-like"/>
    <property type="match status" value="1"/>
</dbReference>
<name>A0A9X1CBE9_9BACI</name>
<accession>A0A9X1CBE9</accession>
<dbReference type="GO" id="GO:0003700">
    <property type="term" value="F:DNA-binding transcription factor activity"/>
    <property type="evidence" value="ECO:0007669"/>
    <property type="project" value="InterPro"/>
</dbReference>
<dbReference type="InterPro" id="IPR020449">
    <property type="entry name" value="Tscrpt_reg_AraC-type_HTH"/>
</dbReference>
<proteinExistence type="predicted"/>
<dbReference type="PANTHER" id="PTHR43280:SF28">
    <property type="entry name" value="HTH-TYPE TRANSCRIPTIONAL ACTIVATOR RHAS"/>
    <property type="match status" value="1"/>
</dbReference>
<dbReference type="SUPFAM" id="SSF52172">
    <property type="entry name" value="CheY-like"/>
    <property type="match status" value="1"/>
</dbReference>
<dbReference type="Pfam" id="PF12833">
    <property type="entry name" value="HTH_18"/>
    <property type="match status" value="1"/>
</dbReference>
<dbReference type="InterPro" id="IPR018060">
    <property type="entry name" value="HTH_AraC"/>
</dbReference>
<evidence type="ECO:0000256" key="1">
    <source>
        <dbReference type="ARBA" id="ARBA00023015"/>
    </source>
</evidence>
<dbReference type="AlphaFoldDB" id="A0A9X1CBE9"/>
<evidence type="ECO:0000259" key="6">
    <source>
        <dbReference type="PROSITE" id="PS50110"/>
    </source>
</evidence>